<evidence type="ECO:0000256" key="2">
    <source>
        <dbReference type="ARBA" id="ARBA00022692"/>
    </source>
</evidence>
<protein>
    <recommendedName>
        <fullName evidence="7">Ankyrin repeat- and BTB/POZ domain-containing protein 3</fullName>
    </recommendedName>
    <alternativeName>
        <fullName evidence="8">BTB/POZ domain-containing protein 11</fullName>
    </alternativeName>
</protein>
<keyword evidence="3" id="KW-0677">Repeat</keyword>
<feature type="compositionally biased region" description="Gly residues" evidence="10">
    <location>
        <begin position="264"/>
        <end position="276"/>
    </location>
</feature>
<dbReference type="InterPro" id="IPR009072">
    <property type="entry name" value="Histone-fold"/>
</dbReference>
<gene>
    <name evidence="12" type="ORF">HJG63_001603</name>
</gene>
<dbReference type="PANTHER" id="PTHR46071">
    <property type="entry name" value="ANKYRIN REPEAT AND BTB/POZ DOMAIN-CONTAINING"/>
    <property type="match status" value="1"/>
</dbReference>
<dbReference type="SUPFAM" id="SSF48403">
    <property type="entry name" value="Ankyrin repeat"/>
    <property type="match status" value="1"/>
</dbReference>
<dbReference type="FunFam" id="1.25.40.20:FF:000045">
    <property type="entry name" value="Ankyrin repeat and BTB/POZ domain-containing protein 2"/>
    <property type="match status" value="1"/>
</dbReference>
<comment type="subcellular location">
    <subcellularLocation>
        <location evidence="1">Membrane</location>
        <topology evidence="1">Single-pass membrane protein</topology>
    </subcellularLocation>
</comment>
<dbReference type="Proteomes" id="UP000593571">
    <property type="component" value="Unassembled WGS sequence"/>
</dbReference>
<dbReference type="EMBL" id="JACASE010000002">
    <property type="protein sequence ID" value="KAF6493830.1"/>
    <property type="molecule type" value="Genomic_DNA"/>
</dbReference>
<keyword evidence="13" id="KW-1185">Reference proteome</keyword>
<dbReference type="InterPro" id="IPR002110">
    <property type="entry name" value="Ankyrin_rpt"/>
</dbReference>
<evidence type="ECO:0000256" key="7">
    <source>
        <dbReference type="ARBA" id="ARBA00068629"/>
    </source>
</evidence>
<name>A0A7J8JBJ8_ROUAE</name>
<dbReference type="GO" id="GO:0046982">
    <property type="term" value="F:protein heterodimerization activity"/>
    <property type="evidence" value="ECO:0007669"/>
    <property type="project" value="InterPro"/>
</dbReference>
<comment type="caution">
    <text evidence="12">The sequence shown here is derived from an EMBL/GenBank/DDBJ whole genome shotgun (WGS) entry which is preliminary data.</text>
</comment>
<dbReference type="CDD" id="cd22913">
    <property type="entry name" value="HFD_ABTB2-like"/>
    <property type="match status" value="1"/>
</dbReference>
<dbReference type="Gene3D" id="3.30.710.10">
    <property type="entry name" value="Potassium Channel Kv1.1, Chain A"/>
    <property type="match status" value="1"/>
</dbReference>
<dbReference type="PROSITE" id="PS50097">
    <property type="entry name" value="BTB"/>
    <property type="match status" value="1"/>
</dbReference>
<dbReference type="InterPro" id="IPR047824">
    <property type="entry name" value="BTBD11_BACK"/>
</dbReference>
<evidence type="ECO:0000256" key="4">
    <source>
        <dbReference type="ARBA" id="ARBA00022989"/>
    </source>
</evidence>
<dbReference type="FunFam" id="1.10.20.10:FF:000060">
    <property type="entry name" value="BTB domain containing 11"/>
    <property type="match status" value="1"/>
</dbReference>
<dbReference type="SMART" id="SM00248">
    <property type="entry name" value="ANK"/>
    <property type="match status" value="2"/>
</dbReference>
<dbReference type="AlphaFoldDB" id="A0A7J8JBJ8"/>
<evidence type="ECO:0000256" key="10">
    <source>
        <dbReference type="SAM" id="MobiDB-lite"/>
    </source>
</evidence>
<dbReference type="PROSITE" id="PS50088">
    <property type="entry name" value="ANK_REPEAT"/>
    <property type="match status" value="2"/>
</dbReference>
<dbReference type="Gene3D" id="1.25.40.20">
    <property type="entry name" value="Ankyrin repeat-containing domain"/>
    <property type="match status" value="1"/>
</dbReference>
<keyword evidence="4" id="KW-1133">Transmembrane helix</keyword>
<evidence type="ECO:0000256" key="8">
    <source>
        <dbReference type="ARBA" id="ARBA00076057"/>
    </source>
</evidence>
<feature type="domain" description="BTB" evidence="11">
    <location>
        <begin position="806"/>
        <end position="866"/>
    </location>
</feature>
<dbReference type="FunFam" id="3.30.710.10:FF:000030">
    <property type="entry name" value="Ankyrin repeat and BTB/POZ domain-containing protein BTBD11"/>
    <property type="match status" value="1"/>
</dbReference>
<dbReference type="CDD" id="cd18527">
    <property type="entry name" value="BACK_BTBD11"/>
    <property type="match status" value="1"/>
</dbReference>
<sequence length="987" mass="108270">MARRGKKPVVRTLEDLTLDSGYGGAADSVRSSNLSLCCSDSHPASPYGGSCWPPLADSMHSRHNSFDTVNTALVEDSEGLDCAGQHCPRLLPDLDEVPWTLQELEALLLRTRDPRAGPVAPGGLPKDALAKLSTLVSRALVRIAKEAQRLSLRFAKCTKYEIQSAMEIVLSWGLAAHCTAAALAALSLYNMSSAGGDRLGRGKSARCGLTFSVGRVYRWMVDSRVALRIHEHAAIYLTACMESLFRDIYARVVASGLPRSCSGPGSGSSSGPGPGSGPSAAPAAEKEREVPGGGAASGGACSAASSASGGSSCCAPPATAVPAAAAPPAAAANHHHHHHLALHEVPKFTVETLEHTVNNDSEIWGLLQPYQHLICGKNASGVLCLPDSLNLHRDPQRSNKPGELPIFSQSELRTIEQSLLATRVGSIAELSDLVSRAMHHLQPLNAKHHGNGTPLHHKQGALYWEPEALYTLCYFMHCPQMEWENPNVEPSKVNLQVERPFLVLPPLMEWIRVAVAHAGHRRSFSMDSDDVRQAARLLLPGVDCEPRQLRADDCFFASRKLDAVAIEAKFKQDLGFRMLNCGRTDLVKQAVSLLGPDGINTMSEQGMTPLMYACVRGDEAMVQMLLDAGADLNVEVVSTPHKYPSVHPETRHWTALTFAVLHGHIPVVQLLLDAGAKVEGSVEHGEENYSETPLQLAAAVGVPWTLHTWLESLRIAFQQHRRPLIQCLLKEFKTIQEEEYTEELVTQGLPLMFEILKASKNEVISQQLCVIFTHCYGPYPIPKLTEIKRKQTSRLDPHFLNNKEMSDVTFLVEGRPFYAHRVLLFTASPRFKALLSSKPTNDSTCIEIGYVKYPIFQLVMQYLYYGGPESLLIKNNEIMELLSAAKFFQLEALQRHCEIICAKGINTDNCVDIYNHAKFLGVTELSAYCEGYFLKNMMVLIENEAFKQLLYDKNGEGTGQDVLQDLQRTLAIRIRSIHLSSSKGSIV</sequence>
<organism evidence="12 13">
    <name type="scientific">Rousettus aegyptiacus</name>
    <name type="common">Egyptian fruit bat</name>
    <name type="synonym">Pteropus aegyptiacus</name>
    <dbReference type="NCBI Taxonomy" id="9407"/>
    <lineage>
        <taxon>Eukaryota</taxon>
        <taxon>Metazoa</taxon>
        <taxon>Chordata</taxon>
        <taxon>Craniata</taxon>
        <taxon>Vertebrata</taxon>
        <taxon>Euteleostomi</taxon>
        <taxon>Mammalia</taxon>
        <taxon>Eutheria</taxon>
        <taxon>Laurasiatheria</taxon>
        <taxon>Chiroptera</taxon>
        <taxon>Yinpterochiroptera</taxon>
        <taxon>Pteropodoidea</taxon>
        <taxon>Pteropodidae</taxon>
        <taxon>Rousettinae</taxon>
        <taxon>Rousettus</taxon>
    </lineage>
</organism>
<evidence type="ECO:0000256" key="6">
    <source>
        <dbReference type="ARBA" id="ARBA00023136"/>
    </source>
</evidence>
<feature type="repeat" description="ANK" evidence="9">
    <location>
        <begin position="605"/>
        <end position="637"/>
    </location>
</feature>
<reference evidence="12 13" key="1">
    <citation type="journal article" date="2020" name="Nature">
        <title>Six reference-quality genomes reveal evolution of bat adaptations.</title>
        <authorList>
            <person name="Jebb D."/>
            <person name="Huang Z."/>
            <person name="Pippel M."/>
            <person name="Hughes G.M."/>
            <person name="Lavrichenko K."/>
            <person name="Devanna P."/>
            <person name="Winkler S."/>
            <person name="Jermiin L.S."/>
            <person name="Skirmuntt E.C."/>
            <person name="Katzourakis A."/>
            <person name="Burkitt-Gray L."/>
            <person name="Ray D.A."/>
            <person name="Sullivan K.A.M."/>
            <person name="Roscito J.G."/>
            <person name="Kirilenko B.M."/>
            <person name="Davalos L.M."/>
            <person name="Corthals A.P."/>
            <person name="Power M.L."/>
            <person name="Jones G."/>
            <person name="Ransome R.D."/>
            <person name="Dechmann D.K.N."/>
            <person name="Locatelli A.G."/>
            <person name="Puechmaille S.J."/>
            <person name="Fedrigo O."/>
            <person name="Jarvis E.D."/>
            <person name="Hiller M."/>
            <person name="Vernes S.C."/>
            <person name="Myers E.W."/>
            <person name="Teeling E.C."/>
        </authorList>
    </citation>
    <scope>NUCLEOTIDE SEQUENCE [LARGE SCALE GENOMIC DNA]</scope>
    <source>
        <strain evidence="12">MRouAeg1</strain>
        <tissue evidence="12">Muscle</tissue>
    </source>
</reference>
<evidence type="ECO:0000256" key="9">
    <source>
        <dbReference type="PROSITE-ProRule" id="PRU00023"/>
    </source>
</evidence>
<dbReference type="PANTHER" id="PTHR46071:SF1">
    <property type="entry name" value="ANKYRIN REPEAT AND BTB_POZ DOMAIN-CONTAINING PROTEIN 3"/>
    <property type="match status" value="1"/>
</dbReference>
<dbReference type="InterPro" id="IPR036770">
    <property type="entry name" value="Ankyrin_rpt-contain_sf"/>
</dbReference>
<dbReference type="SUPFAM" id="SSF54695">
    <property type="entry name" value="POZ domain"/>
    <property type="match status" value="1"/>
</dbReference>
<evidence type="ECO:0000256" key="3">
    <source>
        <dbReference type="ARBA" id="ARBA00022737"/>
    </source>
</evidence>
<dbReference type="CDD" id="cd18351">
    <property type="entry name" value="BTB_POZ_BTBD11"/>
    <property type="match status" value="1"/>
</dbReference>
<dbReference type="InterPro" id="IPR052089">
    <property type="entry name" value="Ankyrin-BTB/POZ_domain"/>
</dbReference>
<dbReference type="Pfam" id="PF00023">
    <property type="entry name" value="Ank"/>
    <property type="match status" value="2"/>
</dbReference>
<dbReference type="Pfam" id="PF00651">
    <property type="entry name" value="BTB"/>
    <property type="match status" value="1"/>
</dbReference>
<evidence type="ECO:0000256" key="1">
    <source>
        <dbReference type="ARBA" id="ARBA00004167"/>
    </source>
</evidence>
<keyword evidence="5 9" id="KW-0040">ANK repeat</keyword>
<dbReference type="InterPro" id="IPR011333">
    <property type="entry name" value="SKP1/BTB/POZ_sf"/>
</dbReference>
<dbReference type="InterPro" id="IPR000210">
    <property type="entry name" value="BTB/POZ_dom"/>
</dbReference>
<dbReference type="PROSITE" id="PS50297">
    <property type="entry name" value="ANK_REP_REGION"/>
    <property type="match status" value="2"/>
</dbReference>
<accession>A0A7J8JBJ8</accession>
<dbReference type="Gene3D" id="1.10.20.10">
    <property type="entry name" value="Histone, subunit A"/>
    <property type="match status" value="1"/>
</dbReference>
<proteinExistence type="predicted"/>
<feature type="region of interest" description="Disordered" evidence="10">
    <location>
        <begin position="261"/>
        <end position="298"/>
    </location>
</feature>
<dbReference type="SUPFAM" id="SSF47113">
    <property type="entry name" value="Histone-fold"/>
    <property type="match status" value="2"/>
</dbReference>
<evidence type="ECO:0000313" key="12">
    <source>
        <dbReference type="EMBL" id="KAF6493830.1"/>
    </source>
</evidence>
<keyword evidence="2" id="KW-0812">Transmembrane</keyword>
<keyword evidence="6" id="KW-0472">Membrane</keyword>
<dbReference type="InterPro" id="IPR059008">
    <property type="entry name" value="ABTB2/3_histone"/>
</dbReference>
<evidence type="ECO:0000313" key="13">
    <source>
        <dbReference type="Proteomes" id="UP000593571"/>
    </source>
</evidence>
<evidence type="ECO:0000256" key="5">
    <source>
        <dbReference type="ARBA" id="ARBA00023043"/>
    </source>
</evidence>
<feature type="repeat" description="ANK" evidence="9">
    <location>
        <begin position="651"/>
        <end position="683"/>
    </location>
</feature>
<dbReference type="Pfam" id="PF26281">
    <property type="entry name" value="Histone_ABTB"/>
    <property type="match status" value="1"/>
</dbReference>
<dbReference type="SMART" id="SM00225">
    <property type="entry name" value="BTB"/>
    <property type="match status" value="1"/>
</dbReference>
<dbReference type="GO" id="GO:0016020">
    <property type="term" value="C:membrane"/>
    <property type="evidence" value="ECO:0007669"/>
    <property type="project" value="UniProtKB-SubCell"/>
</dbReference>
<evidence type="ECO:0000259" key="11">
    <source>
        <dbReference type="PROSITE" id="PS50097"/>
    </source>
</evidence>